<reference evidence="2 3" key="1">
    <citation type="submission" date="2020-08" db="EMBL/GenBank/DDBJ databases">
        <title>Genomic Encyclopedia of Type Strains, Phase IV (KMG-IV): sequencing the most valuable type-strain genomes for metagenomic binning, comparative biology and taxonomic classification.</title>
        <authorList>
            <person name="Goeker M."/>
        </authorList>
    </citation>
    <scope>NUCLEOTIDE SEQUENCE [LARGE SCALE GENOMIC DNA]</scope>
    <source>
        <strain evidence="2 3">DSM 29007</strain>
    </source>
</reference>
<dbReference type="RefSeq" id="WP_170034813.1">
    <property type="nucleotide sequence ID" value="NZ_JABDTL010000001.1"/>
</dbReference>
<feature type="signal peptide" evidence="1">
    <location>
        <begin position="1"/>
        <end position="23"/>
    </location>
</feature>
<feature type="chain" id="PRO_5032623170" evidence="1">
    <location>
        <begin position="24"/>
        <end position="276"/>
    </location>
</feature>
<protein>
    <submittedName>
        <fullName evidence="2">Uncharacterized protein</fullName>
    </submittedName>
</protein>
<sequence length="276" mass="28504">MIRGHQMVWAALALVVAAAPVAAQTRPAAQVRAAAPRTGIDSIQGTANYDVVLEVPRLSVDSIILTVDTLDAQLSARARVLNFVSLDAGATVHIDSVGLRIQGVGAQAFLYVDLDNVARIVTRVVQTLDRNPEIVTSLLGAVDNTLNTVGGVANTALRPGGVVSQTVGTVGQTLNNLTQPGGVLTQTVNTLGQTVQTTLTTAGGLVTRTLDTTGRVVGQQNLGALTSLPALRQTTNAAGQLVRQVRTPAGQTVEYVTDQGGRVLGARILGQAAAPR</sequence>
<evidence type="ECO:0000313" key="2">
    <source>
        <dbReference type="EMBL" id="MBB6072032.1"/>
    </source>
</evidence>
<name>A0A841H224_9BACT</name>
<dbReference type="AlphaFoldDB" id="A0A841H224"/>
<dbReference type="EMBL" id="JACHIA010000012">
    <property type="protein sequence ID" value="MBB6072032.1"/>
    <property type="molecule type" value="Genomic_DNA"/>
</dbReference>
<comment type="caution">
    <text evidence="2">The sequence shown here is derived from an EMBL/GenBank/DDBJ whole genome shotgun (WGS) entry which is preliminary data.</text>
</comment>
<proteinExistence type="predicted"/>
<organism evidence="2 3">
    <name type="scientific">Longimicrobium terrae</name>
    <dbReference type="NCBI Taxonomy" id="1639882"/>
    <lineage>
        <taxon>Bacteria</taxon>
        <taxon>Pseudomonadati</taxon>
        <taxon>Gemmatimonadota</taxon>
        <taxon>Longimicrobiia</taxon>
        <taxon>Longimicrobiales</taxon>
        <taxon>Longimicrobiaceae</taxon>
        <taxon>Longimicrobium</taxon>
    </lineage>
</organism>
<evidence type="ECO:0000256" key="1">
    <source>
        <dbReference type="SAM" id="SignalP"/>
    </source>
</evidence>
<gene>
    <name evidence="2" type="ORF">HNQ61_003693</name>
</gene>
<evidence type="ECO:0000313" key="3">
    <source>
        <dbReference type="Proteomes" id="UP000582837"/>
    </source>
</evidence>
<keyword evidence="1" id="KW-0732">Signal</keyword>
<accession>A0A841H224</accession>
<dbReference type="Proteomes" id="UP000582837">
    <property type="component" value="Unassembled WGS sequence"/>
</dbReference>
<keyword evidence="3" id="KW-1185">Reference proteome</keyword>